<dbReference type="Pfam" id="PF00005">
    <property type="entry name" value="ABC_tran"/>
    <property type="match status" value="1"/>
</dbReference>
<dbReference type="GO" id="GO:0005524">
    <property type="term" value="F:ATP binding"/>
    <property type="evidence" value="ECO:0007669"/>
    <property type="project" value="UniProtKB-KW"/>
</dbReference>
<evidence type="ECO:0000313" key="3">
    <source>
        <dbReference type="Proteomes" id="UP000322220"/>
    </source>
</evidence>
<name>A0AB74N824_LISMN</name>
<dbReference type="Proteomes" id="UP000322220">
    <property type="component" value="Unassembled WGS sequence"/>
</dbReference>
<dbReference type="InterPro" id="IPR039421">
    <property type="entry name" value="Type_1_exporter"/>
</dbReference>
<gene>
    <name evidence="2" type="ORF">FZW98_14795</name>
</gene>
<dbReference type="GO" id="GO:0015421">
    <property type="term" value="F:ABC-type oligopeptide transporter activity"/>
    <property type="evidence" value="ECO:0007669"/>
    <property type="project" value="TreeGrafter"/>
</dbReference>
<dbReference type="EMBL" id="VTIK01000017">
    <property type="protein sequence ID" value="TYU48795.1"/>
    <property type="molecule type" value="Genomic_DNA"/>
</dbReference>
<feature type="domain" description="ABC transporter" evidence="1">
    <location>
        <begin position="2"/>
        <end position="86"/>
    </location>
</feature>
<dbReference type="GO" id="GO:0016887">
    <property type="term" value="F:ATP hydrolysis activity"/>
    <property type="evidence" value="ECO:0007669"/>
    <property type="project" value="InterPro"/>
</dbReference>
<evidence type="ECO:0000313" key="2">
    <source>
        <dbReference type="EMBL" id="TYU48795.1"/>
    </source>
</evidence>
<dbReference type="AlphaFoldDB" id="A0AB74N824"/>
<keyword evidence="2" id="KW-0547">Nucleotide-binding</keyword>
<dbReference type="PANTHER" id="PTHR43394">
    <property type="entry name" value="ATP-DEPENDENT PERMEASE MDL1, MITOCHONDRIAL"/>
    <property type="match status" value="1"/>
</dbReference>
<keyword evidence="2" id="KW-0067">ATP-binding</keyword>
<comment type="caution">
    <text evidence="2">The sequence shown here is derived from an EMBL/GenBank/DDBJ whole genome shotgun (WGS) entry which is preliminary data.</text>
</comment>
<proteinExistence type="predicted"/>
<evidence type="ECO:0000259" key="1">
    <source>
        <dbReference type="Pfam" id="PF00005"/>
    </source>
</evidence>
<dbReference type="InterPro" id="IPR027417">
    <property type="entry name" value="P-loop_NTPase"/>
</dbReference>
<sequence length="137" mass="15827">MYISSNEHLINGTVLENLSLDKKIREVRLYQVCKDFGLLDMILSFPNGFDYPIISNGENLSSGQRQRIAIARAVLKQPQIIVLDEGLSNIDELSREAILESLESYDIKLIYISHHQVDFKNTKVYKFEKQMLTHIEI</sequence>
<accession>A0AB74N824</accession>
<organism evidence="2 3">
    <name type="scientific">Listeria monocytogenes</name>
    <dbReference type="NCBI Taxonomy" id="1639"/>
    <lineage>
        <taxon>Bacteria</taxon>
        <taxon>Bacillati</taxon>
        <taxon>Bacillota</taxon>
        <taxon>Bacilli</taxon>
        <taxon>Bacillales</taxon>
        <taxon>Listeriaceae</taxon>
        <taxon>Listeria</taxon>
    </lineage>
</organism>
<reference evidence="2 3" key="1">
    <citation type="submission" date="2019-08" db="EMBL/GenBank/DDBJ databases">
        <title>Soil Listeria distribution.</title>
        <authorList>
            <person name="Liao J."/>
        </authorList>
    </citation>
    <scope>NUCLEOTIDE SEQUENCE [LARGE SCALE GENOMIC DNA]</scope>
    <source>
        <strain evidence="2 3">IN-RH-2-BL1</strain>
    </source>
</reference>
<dbReference type="SUPFAM" id="SSF52540">
    <property type="entry name" value="P-loop containing nucleoside triphosphate hydrolases"/>
    <property type="match status" value="1"/>
</dbReference>
<dbReference type="InterPro" id="IPR003439">
    <property type="entry name" value="ABC_transporter-like_ATP-bd"/>
</dbReference>
<protein>
    <submittedName>
        <fullName evidence="2">ATP-binding cassette domain-containing protein</fullName>
    </submittedName>
</protein>
<dbReference type="Gene3D" id="3.40.50.300">
    <property type="entry name" value="P-loop containing nucleotide triphosphate hydrolases"/>
    <property type="match status" value="1"/>
</dbReference>
<dbReference type="PANTHER" id="PTHR43394:SF1">
    <property type="entry name" value="ATP-BINDING CASSETTE SUB-FAMILY B MEMBER 10, MITOCHONDRIAL"/>
    <property type="match status" value="1"/>
</dbReference>